<dbReference type="EMBL" id="FQZL01000015">
    <property type="protein sequence ID" value="SHJ28374.1"/>
    <property type="molecule type" value="Genomic_DNA"/>
</dbReference>
<evidence type="ECO:0000313" key="5">
    <source>
        <dbReference type="Proteomes" id="UP000184052"/>
    </source>
</evidence>
<evidence type="ECO:0000256" key="1">
    <source>
        <dbReference type="ARBA" id="ARBA00006420"/>
    </source>
</evidence>
<dbReference type="PANTHER" id="PTHR11178">
    <property type="entry name" value="IRON-SULFUR CLUSTER SCAFFOLD PROTEIN NFU-RELATED"/>
    <property type="match status" value="1"/>
</dbReference>
<sequence>MEEQIKKSLEKIRPILQRDGGDVEFVSVEDGVVKVKMQGACGGCPGALMTIKMIIERTLVEDVPGVKEVIGV</sequence>
<dbReference type="OrthoDB" id="9796965at2"/>
<dbReference type="Proteomes" id="UP000184052">
    <property type="component" value="Unassembled WGS sequence"/>
</dbReference>
<evidence type="ECO:0000256" key="2">
    <source>
        <dbReference type="ARBA" id="ARBA00049958"/>
    </source>
</evidence>
<dbReference type="AlphaFoldDB" id="A0A1M6I2B4"/>
<dbReference type="Gene3D" id="3.30.300.130">
    <property type="entry name" value="Fe-S cluster assembly (FSCA)"/>
    <property type="match status" value="1"/>
</dbReference>
<dbReference type="STRING" id="1121476.SAMN02745751_02179"/>
<dbReference type="SUPFAM" id="SSF117916">
    <property type="entry name" value="Fe-S cluster assembly (FSCA) domain-like"/>
    <property type="match status" value="1"/>
</dbReference>
<dbReference type="InterPro" id="IPR001075">
    <property type="entry name" value="NIF_FeS_clus_asmbl_NifU_C"/>
</dbReference>
<organism evidence="4 5">
    <name type="scientific">Dethiosulfatibacter aminovorans DSM 17477</name>
    <dbReference type="NCBI Taxonomy" id="1121476"/>
    <lineage>
        <taxon>Bacteria</taxon>
        <taxon>Bacillati</taxon>
        <taxon>Bacillota</taxon>
        <taxon>Tissierellia</taxon>
        <taxon>Dethiosulfatibacter</taxon>
    </lineage>
</organism>
<evidence type="ECO:0000259" key="3">
    <source>
        <dbReference type="Pfam" id="PF01106"/>
    </source>
</evidence>
<dbReference type="GO" id="GO:0051536">
    <property type="term" value="F:iron-sulfur cluster binding"/>
    <property type="evidence" value="ECO:0007669"/>
    <property type="project" value="InterPro"/>
</dbReference>
<reference evidence="4 5" key="1">
    <citation type="submission" date="2016-11" db="EMBL/GenBank/DDBJ databases">
        <authorList>
            <person name="Jaros S."/>
            <person name="Januszkiewicz K."/>
            <person name="Wedrychowicz H."/>
        </authorList>
    </citation>
    <scope>NUCLEOTIDE SEQUENCE [LARGE SCALE GENOMIC DNA]</scope>
    <source>
        <strain evidence="4 5">DSM 17477</strain>
    </source>
</reference>
<evidence type="ECO:0000313" key="4">
    <source>
        <dbReference type="EMBL" id="SHJ28374.1"/>
    </source>
</evidence>
<dbReference type="PANTHER" id="PTHR11178:SF25">
    <property type="entry name" value="NIFU-LIKE PROTEIN 3, CHLOROPLASTIC"/>
    <property type="match status" value="1"/>
</dbReference>
<comment type="function">
    <text evidence="2">May be involved in the formation or repair of [Fe-S] clusters present in iron-sulfur proteins.</text>
</comment>
<dbReference type="GO" id="GO:0016226">
    <property type="term" value="P:iron-sulfur cluster assembly"/>
    <property type="evidence" value="ECO:0007669"/>
    <property type="project" value="InterPro"/>
</dbReference>
<keyword evidence="5" id="KW-1185">Reference proteome</keyword>
<protein>
    <submittedName>
        <fullName evidence="4">Fe-S cluster biogenesis protein NfuA, 4Fe-4S-binding domain</fullName>
    </submittedName>
</protein>
<dbReference type="Pfam" id="PF01106">
    <property type="entry name" value="NifU"/>
    <property type="match status" value="1"/>
</dbReference>
<comment type="similarity">
    <text evidence="1">Belongs to the NifU family.</text>
</comment>
<gene>
    <name evidence="4" type="ORF">SAMN02745751_02179</name>
</gene>
<accession>A0A1M6I2B4</accession>
<proteinExistence type="inferred from homology"/>
<feature type="domain" description="NIF system FeS cluster assembly NifU C-terminal" evidence="3">
    <location>
        <begin position="5"/>
        <end position="70"/>
    </location>
</feature>
<name>A0A1M6I2B4_9FIRM</name>
<dbReference type="GO" id="GO:0005506">
    <property type="term" value="F:iron ion binding"/>
    <property type="evidence" value="ECO:0007669"/>
    <property type="project" value="InterPro"/>
</dbReference>
<dbReference type="InterPro" id="IPR034904">
    <property type="entry name" value="FSCA_dom_sf"/>
</dbReference>
<dbReference type="RefSeq" id="WP_073049611.1">
    <property type="nucleotide sequence ID" value="NZ_FQZL01000015.1"/>
</dbReference>